<evidence type="ECO:0000313" key="3">
    <source>
        <dbReference type="Proteomes" id="UP000748752"/>
    </source>
</evidence>
<keyword evidence="3" id="KW-1185">Reference proteome</keyword>
<organism evidence="2 3">
    <name type="scientific">Thiohalocapsa halophila</name>
    <dbReference type="NCBI Taxonomy" id="69359"/>
    <lineage>
        <taxon>Bacteria</taxon>
        <taxon>Pseudomonadati</taxon>
        <taxon>Pseudomonadota</taxon>
        <taxon>Gammaproteobacteria</taxon>
        <taxon>Chromatiales</taxon>
        <taxon>Chromatiaceae</taxon>
        <taxon>Thiohalocapsa</taxon>
    </lineage>
</organism>
<accession>A0ABS1CF29</accession>
<dbReference type="RefSeq" id="WP_200234402.1">
    <property type="nucleotide sequence ID" value="NZ_NRRV01000007.1"/>
</dbReference>
<comment type="caution">
    <text evidence="2">The sequence shown here is derived from an EMBL/GenBank/DDBJ whole genome shotgun (WGS) entry which is preliminary data.</text>
</comment>
<evidence type="ECO:0000256" key="1">
    <source>
        <dbReference type="SAM" id="SignalP"/>
    </source>
</evidence>
<feature type="chain" id="PRO_5045682522" description="Secreted protein" evidence="1">
    <location>
        <begin position="31"/>
        <end position="232"/>
    </location>
</feature>
<reference evidence="2 3" key="1">
    <citation type="journal article" date="2020" name="Microorganisms">
        <title>Osmotic Adaptation and Compatible Solute Biosynthesis of Phototrophic Bacteria as Revealed from Genome Analyses.</title>
        <authorList>
            <person name="Imhoff J.F."/>
            <person name="Rahn T."/>
            <person name="Kunzel S."/>
            <person name="Keller A."/>
            <person name="Neulinger S.C."/>
        </authorList>
    </citation>
    <scope>NUCLEOTIDE SEQUENCE [LARGE SCALE GENOMIC DNA]</scope>
    <source>
        <strain evidence="2 3">DSM 6210</strain>
    </source>
</reference>
<evidence type="ECO:0008006" key="4">
    <source>
        <dbReference type="Google" id="ProtNLM"/>
    </source>
</evidence>
<dbReference type="Proteomes" id="UP000748752">
    <property type="component" value="Unassembled WGS sequence"/>
</dbReference>
<evidence type="ECO:0000313" key="2">
    <source>
        <dbReference type="EMBL" id="MBK1629996.1"/>
    </source>
</evidence>
<name>A0ABS1CF29_9GAMM</name>
<keyword evidence="1" id="KW-0732">Signal</keyword>
<sequence>MITLQNVPRPLLSTWAAIVATGMLTMPAQAAQTPDEYRAAAQLLEDRSQLPNIGLIASDDPDSVEQALSFLEVDVGFPAPDDVTPPASDPATADDLWGVERTVLIAWTTRATALKRACSIVNDAAPTGSLGFAALATRVNAMQNALRETAPYTMPGDEWGSLTWNLAGIANADTAVIFDGLAPAWTTQQILDAGGVLGIYALTYIVDDIWQNARLAVETVVGEDAEDFCAPD</sequence>
<protein>
    <recommendedName>
        <fullName evidence="4">Secreted protein</fullName>
    </recommendedName>
</protein>
<gene>
    <name evidence="2" type="ORF">CKO31_04405</name>
</gene>
<feature type="signal peptide" evidence="1">
    <location>
        <begin position="1"/>
        <end position="30"/>
    </location>
</feature>
<dbReference type="EMBL" id="NRRV01000007">
    <property type="protein sequence ID" value="MBK1629996.1"/>
    <property type="molecule type" value="Genomic_DNA"/>
</dbReference>
<proteinExistence type="predicted"/>